<evidence type="ECO:0000313" key="1">
    <source>
        <dbReference type="EnsemblMetazoa" id="PPA31739.1"/>
    </source>
</evidence>
<gene>
    <name evidence="1" type="primary">WBGene00204603</name>
</gene>
<reference evidence="1" key="2">
    <citation type="submission" date="2022-06" db="UniProtKB">
        <authorList>
            <consortium name="EnsemblMetazoa"/>
        </authorList>
    </citation>
    <scope>IDENTIFICATION</scope>
    <source>
        <strain evidence="1">PS312</strain>
    </source>
</reference>
<accession>A0A2A6CJE5</accession>
<sequence>RRKFTACLLLVSIALIASAVQLLSKEDKIKCFSEALERVKSQPDAGLKDTISSTLTAIKTLTDGQKQRIMSYNFTGTCEKLKNFFQ</sequence>
<reference evidence="2" key="1">
    <citation type="journal article" date="2008" name="Nat. Genet.">
        <title>The Pristionchus pacificus genome provides a unique perspective on nematode lifestyle and parasitism.</title>
        <authorList>
            <person name="Dieterich C."/>
            <person name="Clifton S.W."/>
            <person name="Schuster L.N."/>
            <person name="Chinwalla A."/>
            <person name="Delehaunty K."/>
            <person name="Dinkelacker I."/>
            <person name="Fulton L."/>
            <person name="Fulton R."/>
            <person name="Godfrey J."/>
            <person name="Minx P."/>
            <person name="Mitreva M."/>
            <person name="Roeseler W."/>
            <person name="Tian H."/>
            <person name="Witte H."/>
            <person name="Yang S.P."/>
            <person name="Wilson R.K."/>
            <person name="Sommer R.J."/>
        </authorList>
    </citation>
    <scope>NUCLEOTIDE SEQUENCE [LARGE SCALE GENOMIC DNA]</scope>
    <source>
        <strain evidence="2">PS312</strain>
    </source>
</reference>
<proteinExistence type="predicted"/>
<dbReference type="AlphaFoldDB" id="A0A2A6CJE5"/>
<protein>
    <submittedName>
        <fullName evidence="1">Uncharacterized protein</fullName>
    </submittedName>
</protein>
<dbReference type="Proteomes" id="UP000005239">
    <property type="component" value="Unassembled WGS sequence"/>
</dbReference>
<organism evidence="1 2">
    <name type="scientific">Pristionchus pacificus</name>
    <name type="common">Parasitic nematode worm</name>
    <dbReference type="NCBI Taxonomy" id="54126"/>
    <lineage>
        <taxon>Eukaryota</taxon>
        <taxon>Metazoa</taxon>
        <taxon>Ecdysozoa</taxon>
        <taxon>Nematoda</taxon>
        <taxon>Chromadorea</taxon>
        <taxon>Rhabditida</taxon>
        <taxon>Rhabditina</taxon>
        <taxon>Diplogasteromorpha</taxon>
        <taxon>Diplogasteroidea</taxon>
        <taxon>Neodiplogasteridae</taxon>
        <taxon>Pristionchus</taxon>
    </lineage>
</organism>
<evidence type="ECO:0000313" key="2">
    <source>
        <dbReference type="Proteomes" id="UP000005239"/>
    </source>
</evidence>
<dbReference type="EnsemblMetazoa" id="PPA31739.1">
    <property type="protein sequence ID" value="PPA31739.1"/>
    <property type="gene ID" value="WBGene00204603"/>
</dbReference>
<name>A0A2A6CJE5_PRIPA</name>
<accession>A0A8R1YKE6</accession>
<keyword evidence="2" id="KW-1185">Reference proteome</keyword>